<organism evidence="1 2">
    <name type="scientific">Panagrellus redivivus</name>
    <name type="common">Microworm</name>
    <dbReference type="NCBI Taxonomy" id="6233"/>
    <lineage>
        <taxon>Eukaryota</taxon>
        <taxon>Metazoa</taxon>
        <taxon>Ecdysozoa</taxon>
        <taxon>Nematoda</taxon>
        <taxon>Chromadorea</taxon>
        <taxon>Rhabditida</taxon>
        <taxon>Tylenchina</taxon>
        <taxon>Panagrolaimomorpha</taxon>
        <taxon>Panagrolaimoidea</taxon>
        <taxon>Panagrolaimidae</taxon>
        <taxon>Panagrellus</taxon>
    </lineage>
</organism>
<reference evidence="1" key="1">
    <citation type="journal article" date="2013" name="Genetics">
        <title>The draft genome and transcriptome of Panagrellus redivivus are shaped by the harsh demands of a free-living lifestyle.</title>
        <authorList>
            <person name="Srinivasan J."/>
            <person name="Dillman A.R."/>
            <person name="Macchietto M.G."/>
            <person name="Heikkinen L."/>
            <person name="Lakso M."/>
            <person name="Fracchia K.M."/>
            <person name="Antoshechkin I."/>
            <person name="Mortazavi A."/>
            <person name="Wong G."/>
            <person name="Sternberg P.W."/>
        </authorList>
    </citation>
    <scope>NUCLEOTIDE SEQUENCE [LARGE SCALE GENOMIC DNA]</scope>
    <source>
        <strain evidence="1">MT8872</strain>
    </source>
</reference>
<dbReference type="WBParaSite" id="Pan_g3397.t1">
    <property type="protein sequence ID" value="Pan_g3397.t1"/>
    <property type="gene ID" value="Pan_g3397"/>
</dbReference>
<protein>
    <submittedName>
        <fullName evidence="2">DUF1552 domain-containing protein</fullName>
    </submittedName>
</protein>
<sequence length="342" mass="38053">MRNLAFRFVTQAKSPRPQDIAIHVVDPHLDLRSQFTDVSSFQSELRQRNLAKVDVAKIADGYSHWWQSYQAFSEVNQEDHQAKREAKAHLSAHEKHLIDALKLPNRLSSGSTLLDAQFEPFSAIEPLCKSNSVLQTAEALELRLFDAFSPIRLDPPRMVRPAVTEAFNVSSKDVVRFHEGQNPAMHLVGVTPPGLLVSFVASRFTSTNTFPLTFLARGVGYSRSFHRWERHFVSGLLLGLDQSSLLSRLNALRTGIEQTVSSYGQPSTRVVDPKNLRPYEATAALTSISGIPTARFGYAGSYLSERLQIQTDPPKGSKGVKFLESAFFEVDVSTLVDKLSGL</sequence>
<evidence type="ECO:0000313" key="2">
    <source>
        <dbReference type="WBParaSite" id="Pan_g3397.t1"/>
    </source>
</evidence>
<reference evidence="2" key="2">
    <citation type="submission" date="2020-10" db="UniProtKB">
        <authorList>
            <consortium name="WormBaseParasite"/>
        </authorList>
    </citation>
    <scope>IDENTIFICATION</scope>
</reference>
<proteinExistence type="predicted"/>
<dbReference type="AlphaFoldDB" id="A0A7E4ZYD8"/>
<accession>A0A7E4ZYD8</accession>
<evidence type="ECO:0000313" key="1">
    <source>
        <dbReference type="Proteomes" id="UP000492821"/>
    </source>
</evidence>
<name>A0A7E4ZYD8_PANRE</name>
<dbReference type="Proteomes" id="UP000492821">
    <property type="component" value="Unassembled WGS sequence"/>
</dbReference>
<keyword evidence="1" id="KW-1185">Reference proteome</keyword>